<dbReference type="Gene3D" id="3.90.220.20">
    <property type="entry name" value="DNA methylase specificity domains"/>
    <property type="match status" value="2"/>
</dbReference>
<dbReference type="Pfam" id="PF01420">
    <property type="entry name" value="Methylase_S"/>
    <property type="match status" value="1"/>
</dbReference>
<dbReference type="OrthoDB" id="164285at2"/>
<dbReference type="PANTHER" id="PTHR30408:SF13">
    <property type="entry name" value="TYPE I RESTRICTION ENZYME HINDI SPECIFICITY SUBUNIT"/>
    <property type="match status" value="1"/>
</dbReference>
<sequence>MYYRLKLLDINSMNSGAAIPSTKREDFYSASIKVPDLPTQERIAGVLAAYDDLIENNRRRIGLLEQATRLLYREWFVHFRFPGFDTTKFVDGLPAGWEVRKVKDLLTRLKSKPKVRKDEYQAYGQWPCVDQGQDFIGGYTDNKEAIYHDSLPLIVFGDHTRALKFVDFPFARGADGTQIIQSNEERLPQQLFYFSLINVDLSNYAYARHFKFLKDQDIIVPTEEIGKNFANRAKTIFDQVRTLRDQNQKLAKARDLLLPRLMDGRLSIPE</sequence>
<dbReference type="Proteomes" id="UP000295097">
    <property type="component" value="Unassembled WGS sequence"/>
</dbReference>
<dbReference type="EMBL" id="SMAR01000097">
    <property type="protein sequence ID" value="TCT27243.1"/>
    <property type="molecule type" value="Genomic_DNA"/>
</dbReference>
<evidence type="ECO:0000256" key="3">
    <source>
        <dbReference type="ARBA" id="ARBA00023125"/>
    </source>
</evidence>
<feature type="domain" description="Type I restriction modification DNA specificity" evidence="4">
    <location>
        <begin position="2"/>
        <end position="65"/>
    </location>
</feature>
<dbReference type="InterPro" id="IPR044946">
    <property type="entry name" value="Restrct_endonuc_typeI_TRD_sf"/>
</dbReference>
<evidence type="ECO:0000313" key="6">
    <source>
        <dbReference type="Proteomes" id="UP000295097"/>
    </source>
</evidence>
<dbReference type="PANTHER" id="PTHR30408">
    <property type="entry name" value="TYPE-1 RESTRICTION ENZYME ECOKI SPECIFICITY PROTEIN"/>
    <property type="match status" value="1"/>
</dbReference>
<dbReference type="SUPFAM" id="SSF116734">
    <property type="entry name" value="DNA methylase specificity domain"/>
    <property type="match status" value="2"/>
</dbReference>
<reference evidence="5 6" key="1">
    <citation type="submission" date="2019-03" db="EMBL/GenBank/DDBJ databases">
        <title>Freshwater and sediment microbial communities from various areas in North America, analyzing microbe dynamics in response to fracking.</title>
        <authorList>
            <person name="Lamendella R."/>
        </authorList>
    </citation>
    <scope>NUCLEOTIDE SEQUENCE [LARGE SCALE GENOMIC DNA]</scope>
    <source>
        <strain evidence="5 6">175.2</strain>
    </source>
</reference>
<comment type="caution">
    <text evidence="5">The sequence shown here is derived from an EMBL/GenBank/DDBJ whole genome shotgun (WGS) entry which is preliminary data.</text>
</comment>
<dbReference type="AlphaFoldDB" id="A0A4R3NIQ7"/>
<evidence type="ECO:0000256" key="1">
    <source>
        <dbReference type="ARBA" id="ARBA00010923"/>
    </source>
</evidence>
<accession>A0A4R3NIQ7</accession>
<gene>
    <name evidence="5" type="ORF">EDC90_10972</name>
</gene>
<keyword evidence="3" id="KW-0238">DNA-binding</keyword>
<dbReference type="RefSeq" id="WP_132314399.1">
    <property type="nucleotide sequence ID" value="NZ_SMAR01000097.1"/>
</dbReference>
<evidence type="ECO:0000256" key="2">
    <source>
        <dbReference type="ARBA" id="ARBA00022747"/>
    </source>
</evidence>
<name>A0A4R3NIQ7_9HYPH</name>
<dbReference type="InterPro" id="IPR052021">
    <property type="entry name" value="Type-I_RS_S_subunit"/>
</dbReference>
<protein>
    <submittedName>
        <fullName evidence="5">Type I restriction enzyme S subunit</fullName>
    </submittedName>
</protein>
<keyword evidence="6" id="KW-1185">Reference proteome</keyword>
<evidence type="ECO:0000259" key="4">
    <source>
        <dbReference type="Pfam" id="PF01420"/>
    </source>
</evidence>
<keyword evidence="2" id="KW-0680">Restriction system</keyword>
<organism evidence="5 6">
    <name type="scientific">Martelella mediterranea</name>
    <dbReference type="NCBI Taxonomy" id="293089"/>
    <lineage>
        <taxon>Bacteria</taxon>
        <taxon>Pseudomonadati</taxon>
        <taxon>Pseudomonadota</taxon>
        <taxon>Alphaproteobacteria</taxon>
        <taxon>Hyphomicrobiales</taxon>
        <taxon>Aurantimonadaceae</taxon>
        <taxon>Martelella</taxon>
    </lineage>
</organism>
<dbReference type="InterPro" id="IPR000055">
    <property type="entry name" value="Restrct_endonuc_typeI_TRD"/>
</dbReference>
<comment type="similarity">
    <text evidence="1">Belongs to the type-I restriction system S methylase family.</text>
</comment>
<dbReference type="GO" id="GO:0003677">
    <property type="term" value="F:DNA binding"/>
    <property type="evidence" value="ECO:0007669"/>
    <property type="project" value="UniProtKB-KW"/>
</dbReference>
<evidence type="ECO:0000313" key="5">
    <source>
        <dbReference type="EMBL" id="TCT27243.1"/>
    </source>
</evidence>
<dbReference type="GO" id="GO:0009307">
    <property type="term" value="P:DNA restriction-modification system"/>
    <property type="evidence" value="ECO:0007669"/>
    <property type="project" value="UniProtKB-KW"/>
</dbReference>
<proteinExistence type="inferred from homology"/>